<dbReference type="PANTHER" id="PTHR48010">
    <property type="entry name" value="OS05G0588300 PROTEIN"/>
    <property type="match status" value="1"/>
</dbReference>
<dbReference type="Gene3D" id="3.30.200.20">
    <property type="entry name" value="Phosphorylase Kinase, domain 1"/>
    <property type="match status" value="1"/>
</dbReference>
<dbReference type="InterPro" id="IPR050994">
    <property type="entry name" value="At_inactive_RLKs"/>
</dbReference>
<gene>
    <name evidence="4" type="primary">LOC120258757</name>
</gene>
<evidence type="ECO:0000256" key="2">
    <source>
        <dbReference type="SAM" id="Phobius"/>
    </source>
</evidence>
<accession>A0AB40B515</accession>
<dbReference type="AlphaFoldDB" id="A0AB40B515"/>
<reference evidence="4" key="1">
    <citation type="submission" date="2025-08" db="UniProtKB">
        <authorList>
            <consortium name="RefSeq"/>
        </authorList>
    </citation>
    <scope>IDENTIFICATION</scope>
</reference>
<organism evidence="3 4">
    <name type="scientific">Dioscorea cayennensis subsp. rotundata</name>
    <name type="common">White Guinea yam</name>
    <name type="synonym">Dioscorea rotundata</name>
    <dbReference type="NCBI Taxonomy" id="55577"/>
    <lineage>
        <taxon>Eukaryota</taxon>
        <taxon>Viridiplantae</taxon>
        <taxon>Streptophyta</taxon>
        <taxon>Embryophyta</taxon>
        <taxon>Tracheophyta</taxon>
        <taxon>Spermatophyta</taxon>
        <taxon>Magnoliopsida</taxon>
        <taxon>Liliopsida</taxon>
        <taxon>Dioscoreales</taxon>
        <taxon>Dioscoreaceae</taxon>
        <taxon>Dioscorea</taxon>
    </lineage>
</organism>
<evidence type="ECO:0000313" key="4">
    <source>
        <dbReference type="RefSeq" id="XP_039122127.1"/>
    </source>
</evidence>
<keyword evidence="2" id="KW-0472">Membrane</keyword>
<keyword evidence="3" id="KW-1185">Reference proteome</keyword>
<keyword evidence="2" id="KW-1133">Transmembrane helix</keyword>
<dbReference type="GeneID" id="120258757"/>
<dbReference type="SUPFAM" id="SSF52058">
    <property type="entry name" value="L domain-like"/>
    <property type="match status" value="1"/>
</dbReference>
<dbReference type="InterPro" id="IPR032675">
    <property type="entry name" value="LRR_dom_sf"/>
</dbReference>
<dbReference type="RefSeq" id="XP_039122127.1">
    <property type="nucleotide sequence ID" value="XM_039266193.1"/>
</dbReference>
<dbReference type="InterPro" id="IPR001611">
    <property type="entry name" value="Leu-rich_rpt"/>
</dbReference>
<keyword evidence="2" id="KW-0812">Transmembrane</keyword>
<feature type="transmembrane region" description="Helical" evidence="2">
    <location>
        <begin position="144"/>
        <end position="167"/>
    </location>
</feature>
<name>A0AB40B515_DIOCR</name>
<sequence length="235" mass="25540">MSWHLSSLYCPDLSFNLLSGQIPLSLNHLPHLLTLRLNSNNLFGPILVITLPNLQDLNLSSNSLIGPIPPSLSSFPLASFAGNSEFISPSSGTRKYPARTRGDELNIGNPTLPTGSPTITTIFSSPRSKLDQGIHLLGMNHASLIAIITGDLAALLITFTILFLYFWPKIGSKPPSHHLQEGEKIVFSSSKDGYVTAYKAVLQDKNVVAVKCLQETGSGFGKREFEQQMAILGRI</sequence>
<protein>
    <submittedName>
        <fullName evidence="4">Probable leucine-rich repeat receptor-like protein kinase At1g68400</fullName>
    </submittedName>
</protein>
<feature type="region of interest" description="Disordered" evidence="1">
    <location>
        <begin position="89"/>
        <end position="110"/>
    </location>
</feature>
<dbReference type="Gene3D" id="3.80.10.10">
    <property type="entry name" value="Ribonuclease Inhibitor"/>
    <property type="match status" value="1"/>
</dbReference>
<dbReference type="Proteomes" id="UP001515500">
    <property type="component" value="Chromosome 4"/>
</dbReference>
<dbReference type="Pfam" id="PF00560">
    <property type="entry name" value="LRR_1"/>
    <property type="match status" value="1"/>
</dbReference>
<evidence type="ECO:0000256" key="1">
    <source>
        <dbReference type="SAM" id="MobiDB-lite"/>
    </source>
</evidence>
<proteinExistence type="predicted"/>
<dbReference type="PANTHER" id="PTHR48010:SF90">
    <property type="entry name" value="OS07G0574100 PROTEIN"/>
    <property type="match status" value="1"/>
</dbReference>
<evidence type="ECO:0000313" key="3">
    <source>
        <dbReference type="Proteomes" id="UP001515500"/>
    </source>
</evidence>